<dbReference type="InterPro" id="IPR013149">
    <property type="entry name" value="ADH-like_C"/>
</dbReference>
<dbReference type="Proteomes" id="UP000050996">
    <property type="component" value="Unassembled WGS sequence"/>
</dbReference>
<evidence type="ECO:0000313" key="2">
    <source>
        <dbReference type="EMBL" id="KQL17917.1"/>
    </source>
</evidence>
<dbReference type="InterPro" id="IPR020843">
    <property type="entry name" value="ER"/>
</dbReference>
<dbReference type="SUPFAM" id="SSF51735">
    <property type="entry name" value="NAD(P)-binding Rossmann-fold domains"/>
    <property type="match status" value="1"/>
</dbReference>
<dbReference type="SMART" id="SM00829">
    <property type="entry name" value="PKS_ER"/>
    <property type="match status" value="1"/>
</dbReference>
<dbReference type="PATRIC" id="fig|1637975.4.peg.557"/>
<dbReference type="Gene3D" id="3.90.180.10">
    <property type="entry name" value="Medium-chain alcohol dehydrogenases, catalytic domain"/>
    <property type="match status" value="1"/>
</dbReference>
<dbReference type="EMBL" id="LJIX01000006">
    <property type="protein sequence ID" value="KQL17917.1"/>
    <property type="molecule type" value="Genomic_DNA"/>
</dbReference>
<name>A0A0Q3T3B7_9BACI</name>
<gene>
    <name evidence="2" type="ORF">AN957_04370</name>
</gene>
<organism evidence="2 3">
    <name type="scientific">Cytobacillus solani</name>
    <dbReference type="NCBI Taxonomy" id="1637975"/>
    <lineage>
        <taxon>Bacteria</taxon>
        <taxon>Bacillati</taxon>
        <taxon>Bacillota</taxon>
        <taxon>Bacilli</taxon>
        <taxon>Bacillales</taxon>
        <taxon>Bacillaceae</taxon>
        <taxon>Cytobacillus</taxon>
    </lineage>
</organism>
<dbReference type="PANTHER" id="PTHR45033">
    <property type="match status" value="1"/>
</dbReference>
<reference evidence="2 3" key="1">
    <citation type="submission" date="2015-09" db="EMBL/GenBank/DDBJ databases">
        <title>Genome sequencing project for genomic taxonomy and phylogenomics of Bacillus-like bacteria.</title>
        <authorList>
            <person name="Liu B."/>
            <person name="Wang J."/>
            <person name="Zhu Y."/>
            <person name="Liu G."/>
            <person name="Chen Q."/>
            <person name="Chen Z."/>
            <person name="Lan J."/>
            <person name="Che J."/>
            <person name="Ge C."/>
            <person name="Shi H."/>
            <person name="Pan Z."/>
            <person name="Liu X."/>
        </authorList>
    </citation>
    <scope>NUCLEOTIDE SEQUENCE [LARGE SCALE GENOMIC DNA]</scope>
    <source>
        <strain evidence="2 3">FJAT-18043</strain>
    </source>
</reference>
<dbReference type="InterPro" id="IPR011032">
    <property type="entry name" value="GroES-like_sf"/>
</dbReference>
<feature type="domain" description="Enoyl reductase (ER)" evidence="1">
    <location>
        <begin position="10"/>
        <end position="327"/>
    </location>
</feature>
<dbReference type="Pfam" id="PF08240">
    <property type="entry name" value="ADH_N"/>
    <property type="match status" value="1"/>
</dbReference>
<evidence type="ECO:0000259" key="1">
    <source>
        <dbReference type="SMART" id="SM00829"/>
    </source>
</evidence>
<dbReference type="InterPro" id="IPR013154">
    <property type="entry name" value="ADH-like_N"/>
</dbReference>
<dbReference type="InterPro" id="IPR036291">
    <property type="entry name" value="NAD(P)-bd_dom_sf"/>
</dbReference>
<dbReference type="InterPro" id="IPR052711">
    <property type="entry name" value="Zinc_ADH-like"/>
</dbReference>
<dbReference type="PANTHER" id="PTHR45033:SF3">
    <property type="entry name" value="DEHYDROGENASE, PUTATIVE (AFU_ORTHOLOGUE AFUA_2G13270)-RELATED"/>
    <property type="match status" value="1"/>
</dbReference>
<dbReference type="AlphaFoldDB" id="A0A0Q3T3B7"/>
<keyword evidence="3" id="KW-1185">Reference proteome</keyword>
<evidence type="ECO:0000313" key="3">
    <source>
        <dbReference type="Proteomes" id="UP000050996"/>
    </source>
</evidence>
<protein>
    <submittedName>
        <fullName evidence="2">Alcohol dehydrogenase</fullName>
    </submittedName>
</protein>
<sequence length="334" mass="36054">MKALIHEGKAGFSGLSYGEIAERVPGAGEVSVRLKTAGLNHRDLFVLNRHLPSDPPLIIGSDGAGMIDAVGEGVHTVKVGDEVMINPGLGWQEKSDAPPAGFEIVGLPDHGTFAEKIVVPAENTVPKPTYLSWEEAGVLSLAGLTAYRALFTRGKVTSGMKVFIPGIGSGVATFLLQFAKAAGAEVYVSSRSKKKCDRALELGAHQAIDSNEDWSKALKGVKMDLVIESVGAATFNKSLEQLRSGGTIVIFGASAGDEVTFNLRTFFYAQQNLLGSTMGSAEEYKEMLQFMERHQLKPVIDEVFDLSEFDRAFQRLEEAEQMGKIGFIIRSEML</sequence>
<dbReference type="GO" id="GO:0016491">
    <property type="term" value="F:oxidoreductase activity"/>
    <property type="evidence" value="ECO:0007669"/>
    <property type="project" value="InterPro"/>
</dbReference>
<comment type="caution">
    <text evidence="2">The sequence shown here is derived from an EMBL/GenBank/DDBJ whole genome shotgun (WGS) entry which is preliminary data.</text>
</comment>
<dbReference type="STRING" id="1637975.AN957_04370"/>
<proteinExistence type="predicted"/>
<dbReference type="SUPFAM" id="SSF50129">
    <property type="entry name" value="GroES-like"/>
    <property type="match status" value="1"/>
</dbReference>
<dbReference type="RefSeq" id="WP_053479119.1">
    <property type="nucleotide sequence ID" value="NZ_CP041305.1"/>
</dbReference>
<accession>A0A0Q3T3B7</accession>
<dbReference type="Pfam" id="PF00107">
    <property type="entry name" value="ADH_zinc_N"/>
    <property type="match status" value="1"/>
</dbReference>
<dbReference type="Gene3D" id="3.40.50.720">
    <property type="entry name" value="NAD(P)-binding Rossmann-like Domain"/>
    <property type="match status" value="1"/>
</dbReference>